<dbReference type="AlphaFoldDB" id="A0A2R6C2Z1"/>
<accession>A0A2R6C2Z1</accession>
<dbReference type="EMBL" id="NEXF01000679">
    <property type="protein sequence ID" value="PSO05228.1"/>
    <property type="molecule type" value="Genomic_DNA"/>
</dbReference>
<name>A0A2R6C2Z1_9ARCH</name>
<comment type="caution">
    <text evidence="1">The sequence shown here is derived from an EMBL/GenBank/DDBJ whole genome shotgun (WGS) entry which is preliminary data.</text>
</comment>
<reference evidence="1 2" key="1">
    <citation type="submission" date="2017-04" db="EMBL/GenBank/DDBJ databases">
        <title>Novel microbial lineages endemic to geothermal iron-oxide mats fill important gaps in the evolutionary history of Archaea.</title>
        <authorList>
            <person name="Jay Z.J."/>
            <person name="Beam J.P."/>
            <person name="Dlakic M."/>
            <person name="Rusch D.B."/>
            <person name="Kozubal M.A."/>
            <person name="Inskeep W.P."/>
        </authorList>
    </citation>
    <scope>NUCLEOTIDE SEQUENCE [LARGE SCALE GENOMIC DNA]</scope>
    <source>
        <strain evidence="1">BE_D</strain>
    </source>
</reference>
<proteinExistence type="predicted"/>
<protein>
    <submittedName>
        <fullName evidence="1">Uncharacterized protein</fullName>
    </submittedName>
</protein>
<sequence>MVAVYGYLSSDWPRQISWVGGRGREKVINTNEKIKQSFNSIFDLIEEYLKVIDYGGIQR</sequence>
<gene>
    <name evidence="1" type="ORF">B9Q04_19055</name>
</gene>
<dbReference type="Proteomes" id="UP000242015">
    <property type="component" value="Unassembled WGS sequence"/>
</dbReference>
<organism evidence="1 2">
    <name type="scientific">Candidatus Marsarchaeota G2 archaeon BE_D</name>
    <dbReference type="NCBI Taxonomy" id="1978158"/>
    <lineage>
        <taxon>Archaea</taxon>
        <taxon>Candidatus Marsarchaeota</taxon>
        <taxon>Candidatus Marsarchaeota group 2</taxon>
    </lineage>
</organism>
<evidence type="ECO:0000313" key="2">
    <source>
        <dbReference type="Proteomes" id="UP000242015"/>
    </source>
</evidence>
<evidence type="ECO:0000313" key="1">
    <source>
        <dbReference type="EMBL" id="PSO05228.1"/>
    </source>
</evidence>